<keyword evidence="2" id="KW-0677">Repeat</keyword>
<dbReference type="GO" id="GO:0071562">
    <property type="term" value="P:nucleus-vacuole junction assembly"/>
    <property type="evidence" value="ECO:0007669"/>
    <property type="project" value="InterPro"/>
</dbReference>
<dbReference type="SUPFAM" id="SSF48371">
    <property type="entry name" value="ARM repeat"/>
    <property type="match status" value="1"/>
</dbReference>
<dbReference type="PANTHER" id="PTHR47249">
    <property type="entry name" value="VACUOLAR PROTEIN 8"/>
    <property type="match status" value="1"/>
</dbReference>
<protein>
    <submittedName>
        <fullName evidence="3">Uncharacterized protein</fullName>
    </submittedName>
</protein>
<comment type="caution">
    <text evidence="3">The sequence shown here is derived from an EMBL/GenBank/DDBJ whole genome shotgun (WGS) entry which is preliminary data.</text>
</comment>
<proteinExistence type="inferred from homology"/>
<dbReference type="Proteomes" id="UP001497480">
    <property type="component" value="Unassembled WGS sequence"/>
</dbReference>
<dbReference type="InterPro" id="IPR016024">
    <property type="entry name" value="ARM-type_fold"/>
</dbReference>
<reference evidence="3 4" key="1">
    <citation type="submission" date="2024-03" db="EMBL/GenBank/DDBJ databases">
        <authorList>
            <person name="Martinez-Hernandez J."/>
        </authorList>
    </citation>
    <scope>NUCLEOTIDE SEQUENCE [LARGE SCALE GENOMIC DNA]</scope>
</reference>
<dbReference type="EMBL" id="CAXHTB010000018">
    <property type="protein sequence ID" value="CAL0324555.1"/>
    <property type="molecule type" value="Genomic_DNA"/>
</dbReference>
<dbReference type="Gene3D" id="1.25.10.10">
    <property type="entry name" value="Leucine-rich Repeat Variant"/>
    <property type="match status" value="1"/>
</dbReference>
<dbReference type="InterPro" id="IPR045156">
    <property type="entry name" value="Vac8"/>
</dbReference>
<dbReference type="GO" id="GO:0043495">
    <property type="term" value="F:protein-membrane adaptor activity"/>
    <property type="evidence" value="ECO:0007669"/>
    <property type="project" value="InterPro"/>
</dbReference>
<dbReference type="AlphaFoldDB" id="A0AAV1XU43"/>
<organism evidence="3 4">
    <name type="scientific">Lupinus luteus</name>
    <name type="common">European yellow lupine</name>
    <dbReference type="NCBI Taxonomy" id="3873"/>
    <lineage>
        <taxon>Eukaryota</taxon>
        <taxon>Viridiplantae</taxon>
        <taxon>Streptophyta</taxon>
        <taxon>Embryophyta</taxon>
        <taxon>Tracheophyta</taxon>
        <taxon>Spermatophyta</taxon>
        <taxon>Magnoliopsida</taxon>
        <taxon>eudicotyledons</taxon>
        <taxon>Gunneridae</taxon>
        <taxon>Pentapetalae</taxon>
        <taxon>rosids</taxon>
        <taxon>fabids</taxon>
        <taxon>Fabales</taxon>
        <taxon>Fabaceae</taxon>
        <taxon>Papilionoideae</taxon>
        <taxon>50 kb inversion clade</taxon>
        <taxon>genistoids sensu lato</taxon>
        <taxon>core genistoids</taxon>
        <taxon>Genisteae</taxon>
        <taxon>Lupinus</taxon>
    </lineage>
</organism>
<evidence type="ECO:0000313" key="3">
    <source>
        <dbReference type="EMBL" id="CAL0324555.1"/>
    </source>
</evidence>
<comment type="similarity">
    <text evidence="1">Belongs to the beta-catenin family.</text>
</comment>
<name>A0AAV1XU43_LUPLU</name>
<evidence type="ECO:0000313" key="4">
    <source>
        <dbReference type="Proteomes" id="UP001497480"/>
    </source>
</evidence>
<evidence type="ECO:0000256" key="2">
    <source>
        <dbReference type="ARBA" id="ARBA00022737"/>
    </source>
</evidence>
<keyword evidence="4" id="KW-1185">Reference proteome</keyword>
<accession>A0AAV1XU43</accession>
<dbReference type="PANTHER" id="PTHR47249:SF1">
    <property type="entry name" value="VACUOLAR PROTEIN 8"/>
    <property type="match status" value="1"/>
</dbReference>
<gene>
    <name evidence="3" type="ORF">LLUT_LOCUS25615</name>
</gene>
<sequence length="144" mass="15952">MKLRSQGAIKALLAIVRCGHPDVLSQVARGIANFAKCESRASSQGKKSDKSFLIEDGALPWIVQNANNEAAAIKRHMELALCHLAQHENLNITELNAKDMIRGGALRELVRISRDCTREDIRNLAHLKDSTNTKNIKTNKSKIN</sequence>
<evidence type="ECO:0000256" key="1">
    <source>
        <dbReference type="ARBA" id="ARBA00005462"/>
    </source>
</evidence>
<dbReference type="InterPro" id="IPR011989">
    <property type="entry name" value="ARM-like"/>
</dbReference>